<reference evidence="4 5" key="2">
    <citation type="journal article" date="2013" name="PLoS Genet.">
        <title>Comparative genome structure, secondary metabolite, and effector coding capacity across Cochliobolus pathogens.</title>
        <authorList>
            <person name="Condon B.J."/>
            <person name="Leng Y."/>
            <person name="Wu D."/>
            <person name="Bushley K.E."/>
            <person name="Ohm R.A."/>
            <person name="Otillar R."/>
            <person name="Martin J."/>
            <person name="Schackwitz W."/>
            <person name="Grimwood J."/>
            <person name="MohdZainudin N."/>
            <person name="Xue C."/>
            <person name="Wang R."/>
            <person name="Manning V.A."/>
            <person name="Dhillon B."/>
            <person name="Tu Z.J."/>
            <person name="Steffenson B.J."/>
            <person name="Salamov A."/>
            <person name="Sun H."/>
            <person name="Lowry S."/>
            <person name="LaButti K."/>
            <person name="Han J."/>
            <person name="Copeland A."/>
            <person name="Lindquist E."/>
            <person name="Barry K."/>
            <person name="Schmutz J."/>
            <person name="Baker S.E."/>
            <person name="Ciuffetti L.M."/>
            <person name="Grigoriev I.V."/>
            <person name="Zhong S."/>
            <person name="Turgeon B.G."/>
        </authorList>
    </citation>
    <scope>NUCLEOTIDE SEQUENCE [LARGE SCALE GENOMIC DNA]</scope>
    <source>
        <strain evidence="5">28A</strain>
    </source>
</reference>
<dbReference type="CDD" id="cd13929">
    <property type="entry name" value="PT-DMATS_CymD"/>
    <property type="match status" value="1"/>
</dbReference>
<feature type="binding site" evidence="3">
    <location>
        <position position="188"/>
    </location>
    <ligand>
        <name>dimethylallyl diphosphate</name>
        <dbReference type="ChEBI" id="CHEBI:57623"/>
    </ligand>
</feature>
<reference evidence="4 5" key="1">
    <citation type="journal article" date="2012" name="PLoS Pathog.">
        <title>Diverse lifestyles and strategies of plant pathogenesis encoded in the genomes of eighteen Dothideomycetes fungi.</title>
        <authorList>
            <person name="Ohm R.A."/>
            <person name="Feau N."/>
            <person name="Henrissat B."/>
            <person name="Schoch C.L."/>
            <person name="Horwitz B.A."/>
            <person name="Barry K.W."/>
            <person name="Condon B.J."/>
            <person name="Copeland A.C."/>
            <person name="Dhillon B."/>
            <person name="Glaser F."/>
            <person name="Hesse C.N."/>
            <person name="Kosti I."/>
            <person name="LaButti K."/>
            <person name="Lindquist E.A."/>
            <person name="Lucas S."/>
            <person name="Salamov A.A."/>
            <person name="Bradshaw R.E."/>
            <person name="Ciuffetti L."/>
            <person name="Hamelin R.C."/>
            <person name="Kema G.H.J."/>
            <person name="Lawrence C."/>
            <person name="Scott J.A."/>
            <person name="Spatafora J.W."/>
            <person name="Turgeon B.G."/>
            <person name="de Wit P.J.G.M."/>
            <person name="Zhong S."/>
            <person name="Goodwin S.B."/>
            <person name="Grigoriev I.V."/>
        </authorList>
    </citation>
    <scope>NUCLEOTIDE SEQUENCE [LARGE SCALE GENOMIC DNA]</scope>
    <source>
        <strain evidence="5">28A</strain>
    </source>
</reference>
<accession>R0ILN8</accession>
<dbReference type="OrthoDB" id="3354387at2759"/>
<dbReference type="SFLD" id="SFLDS00036">
    <property type="entry name" value="Aromatic_Prenyltransferase"/>
    <property type="match status" value="1"/>
</dbReference>
<dbReference type="GO" id="GO:0009820">
    <property type="term" value="P:alkaloid metabolic process"/>
    <property type="evidence" value="ECO:0007669"/>
    <property type="project" value="InterPro"/>
</dbReference>
<dbReference type="Pfam" id="PF11991">
    <property type="entry name" value="Trp_DMAT"/>
    <property type="match status" value="1"/>
</dbReference>
<sequence>MTEAWKALEQCLPPRDSNSDTWWQLTGRHLATILDAAGYPVEKQYEALLFHYHWTVPYMGRAPGQPQRSPSEVAWKSLLALDGTPIEYSWKWNTAEDGSLPNVRYVVEPIGRDAGTELDPLNQQASRELLFKLKRILPGMDNTWACHFFATLFDHDHAVFMTEAARGGHLGTSVQLAVEFHDKATAIKSYFFPRKYGQAGLMPLEQWRMCVDELKAGHKSDSGAPAAAFSTPARTAVDQFLSTSPYGQKLTPISLAVDNVTPEASRLKWYFHTTQTSFASVRHIMTLDGAIASPKVDQLLDQLASLVNVVNGLEDKFPEDAEVPAGSELETSLDFGELTQALKGYLYYFDIAPGKAVPEIKLFVPTRYYGRNDLVLGRALTRWMEANGRGSHCQRYLEMLERLAGHRRLDEGKGLQTYVSCLFKKGELDITTYLGAEAFHPGRLGSTGGGLLTKASTLRRGDSY</sequence>
<dbReference type="InterPro" id="IPR033964">
    <property type="entry name" value="ABBA"/>
</dbReference>
<proteinExistence type="inferred from homology"/>
<name>R0ILN8_EXST2</name>
<evidence type="ECO:0000256" key="1">
    <source>
        <dbReference type="ARBA" id="ARBA00010209"/>
    </source>
</evidence>
<dbReference type="eggNOG" id="ENOG502S2XP">
    <property type="taxonomic scope" value="Eukaryota"/>
</dbReference>
<feature type="binding site" evidence="3">
    <location>
        <position position="433"/>
    </location>
    <ligand>
        <name>dimethylallyl diphosphate</name>
        <dbReference type="ChEBI" id="CHEBI:57623"/>
    </ligand>
</feature>
<keyword evidence="5" id="KW-1185">Reference proteome</keyword>
<dbReference type="EMBL" id="KB908648">
    <property type="protein sequence ID" value="EOA85721.1"/>
    <property type="molecule type" value="Genomic_DNA"/>
</dbReference>
<dbReference type="AlphaFoldDB" id="R0ILN8"/>
<evidence type="ECO:0000256" key="3">
    <source>
        <dbReference type="PIRSR" id="PIRSR000509-1"/>
    </source>
</evidence>
<evidence type="ECO:0000313" key="4">
    <source>
        <dbReference type="EMBL" id="EOA85721.1"/>
    </source>
</evidence>
<evidence type="ECO:0000256" key="2">
    <source>
        <dbReference type="ARBA" id="ARBA00022679"/>
    </source>
</evidence>
<dbReference type="RefSeq" id="XP_008026666.1">
    <property type="nucleotide sequence ID" value="XM_008028475.1"/>
</dbReference>
<dbReference type="PANTHER" id="PTHR40627">
    <property type="entry name" value="INDOLE PRENYLTRANSFERASE TDIB-RELATED"/>
    <property type="match status" value="1"/>
</dbReference>
<feature type="binding site" evidence="3">
    <location>
        <position position="104"/>
    </location>
    <ligand>
        <name>dimethylallyl diphosphate</name>
        <dbReference type="ChEBI" id="CHEBI:57623"/>
    </ligand>
</feature>
<dbReference type="SFLD" id="SFLDG01162">
    <property type="entry name" value="I"/>
    <property type="match status" value="1"/>
</dbReference>
<dbReference type="GO" id="GO:0004659">
    <property type="term" value="F:prenyltransferase activity"/>
    <property type="evidence" value="ECO:0007669"/>
    <property type="project" value="TreeGrafter"/>
</dbReference>
<dbReference type="NCBIfam" id="TIGR03429">
    <property type="entry name" value="arom_pren_DMATS"/>
    <property type="match status" value="1"/>
</dbReference>
<evidence type="ECO:0000313" key="5">
    <source>
        <dbReference type="Proteomes" id="UP000016935"/>
    </source>
</evidence>
<feature type="binding site" evidence="3">
    <location>
        <position position="87"/>
    </location>
    <ligand>
        <name>L-tryptophan</name>
        <dbReference type="ChEBI" id="CHEBI:57912"/>
    </ligand>
</feature>
<dbReference type="InterPro" id="IPR012148">
    <property type="entry name" value="ABBA_DMATS-like"/>
</dbReference>
<comment type="similarity">
    <text evidence="1">Belongs to the tryptophan dimethylallyltransferase family.</text>
</comment>
<feature type="binding site" evidence="3">
    <location>
        <position position="270"/>
    </location>
    <ligand>
        <name>dimethylallyl diphosphate</name>
        <dbReference type="ChEBI" id="CHEBI:57623"/>
    </ligand>
</feature>
<dbReference type="PANTHER" id="PTHR40627:SF4">
    <property type="entry name" value="PRENYLTRANSFERASE ASQH1-RELATED"/>
    <property type="match status" value="1"/>
</dbReference>
<protein>
    <submittedName>
        <fullName evidence="4">Uncharacterized protein</fullName>
    </submittedName>
</protein>
<dbReference type="Proteomes" id="UP000016935">
    <property type="component" value="Unassembled WGS sequence"/>
</dbReference>
<feature type="binding site" evidence="3">
    <location>
        <position position="268"/>
    </location>
    <ligand>
        <name>dimethylallyl diphosphate</name>
        <dbReference type="ChEBI" id="CHEBI:57623"/>
    </ligand>
</feature>
<dbReference type="HOGENOM" id="CLU_037431_2_0_1"/>
<dbReference type="InterPro" id="IPR017795">
    <property type="entry name" value="ABBA_NscD-like"/>
</dbReference>
<dbReference type="GeneID" id="19395485"/>
<feature type="binding site" evidence="3">
    <location>
        <position position="266"/>
    </location>
    <ligand>
        <name>dimethylallyl diphosphate</name>
        <dbReference type="ChEBI" id="CHEBI:57623"/>
    </ligand>
</feature>
<feature type="binding site" evidence="3">
    <location>
        <position position="190"/>
    </location>
    <ligand>
        <name>dimethylallyl diphosphate</name>
        <dbReference type="ChEBI" id="CHEBI:57623"/>
    </ligand>
</feature>
<organism evidence="4 5">
    <name type="scientific">Exserohilum turcicum (strain 28A)</name>
    <name type="common">Northern leaf blight fungus</name>
    <name type="synonym">Setosphaeria turcica</name>
    <dbReference type="NCBI Taxonomy" id="671987"/>
    <lineage>
        <taxon>Eukaryota</taxon>
        <taxon>Fungi</taxon>
        <taxon>Dikarya</taxon>
        <taxon>Ascomycota</taxon>
        <taxon>Pezizomycotina</taxon>
        <taxon>Dothideomycetes</taxon>
        <taxon>Pleosporomycetidae</taxon>
        <taxon>Pleosporales</taxon>
        <taxon>Pleosporineae</taxon>
        <taxon>Pleosporaceae</taxon>
        <taxon>Exserohilum</taxon>
    </lineage>
</organism>
<dbReference type="STRING" id="671987.R0ILN8"/>
<gene>
    <name evidence="4" type="ORF">SETTUDRAFT_111387</name>
</gene>
<keyword evidence="2" id="KW-0808">Transferase</keyword>
<dbReference type="PIRSF" id="PIRSF000509">
    <property type="entry name" value="Trp_DMAT"/>
    <property type="match status" value="1"/>
</dbReference>